<keyword evidence="4" id="KW-1185">Reference proteome</keyword>
<gene>
    <name evidence="3" type="ORF">IFR04_007953</name>
</gene>
<dbReference type="EMBL" id="JAFJYH010000117">
    <property type="protein sequence ID" value="KAG4418917.1"/>
    <property type="molecule type" value="Genomic_DNA"/>
</dbReference>
<evidence type="ECO:0000313" key="4">
    <source>
        <dbReference type="Proteomes" id="UP000664132"/>
    </source>
</evidence>
<feature type="compositionally biased region" description="Low complexity" evidence="1">
    <location>
        <begin position="54"/>
        <end position="74"/>
    </location>
</feature>
<dbReference type="OrthoDB" id="3473305at2759"/>
<dbReference type="Pfam" id="PF20150">
    <property type="entry name" value="2EXR"/>
    <property type="match status" value="1"/>
</dbReference>
<dbReference type="InterPro" id="IPR045518">
    <property type="entry name" value="2EXR"/>
</dbReference>
<proteinExistence type="predicted"/>
<evidence type="ECO:0000256" key="1">
    <source>
        <dbReference type="SAM" id="MobiDB-lite"/>
    </source>
</evidence>
<organism evidence="3 4">
    <name type="scientific">Cadophora malorum</name>
    <dbReference type="NCBI Taxonomy" id="108018"/>
    <lineage>
        <taxon>Eukaryota</taxon>
        <taxon>Fungi</taxon>
        <taxon>Dikarya</taxon>
        <taxon>Ascomycota</taxon>
        <taxon>Pezizomycotina</taxon>
        <taxon>Leotiomycetes</taxon>
        <taxon>Helotiales</taxon>
        <taxon>Ploettnerulaceae</taxon>
        <taxon>Cadophora</taxon>
    </lineage>
</organism>
<feature type="region of interest" description="Disordered" evidence="1">
    <location>
        <begin position="1"/>
        <end position="90"/>
    </location>
</feature>
<feature type="domain" description="2EXR" evidence="2">
    <location>
        <begin position="121"/>
        <end position="235"/>
    </location>
</feature>
<protein>
    <recommendedName>
        <fullName evidence="2">2EXR domain-containing protein</fullName>
    </recommendedName>
</protein>
<dbReference type="AlphaFoldDB" id="A0A8H7W868"/>
<dbReference type="PANTHER" id="PTHR35910:SF6">
    <property type="entry name" value="2EXR DOMAIN-CONTAINING PROTEIN"/>
    <property type="match status" value="1"/>
</dbReference>
<comment type="caution">
    <text evidence="3">The sequence shown here is derived from an EMBL/GenBank/DDBJ whole genome shotgun (WGS) entry which is preliminary data.</text>
</comment>
<evidence type="ECO:0000313" key="3">
    <source>
        <dbReference type="EMBL" id="KAG4418917.1"/>
    </source>
</evidence>
<feature type="compositionally biased region" description="Basic and acidic residues" evidence="1">
    <location>
        <begin position="25"/>
        <end position="35"/>
    </location>
</feature>
<reference evidence="3" key="1">
    <citation type="submission" date="2021-02" db="EMBL/GenBank/DDBJ databases">
        <title>Genome sequence Cadophora malorum strain M34.</title>
        <authorList>
            <person name="Stefanovic E."/>
            <person name="Vu D."/>
            <person name="Scully C."/>
            <person name="Dijksterhuis J."/>
            <person name="Roader J."/>
            <person name="Houbraken J."/>
        </authorList>
    </citation>
    <scope>NUCLEOTIDE SEQUENCE</scope>
    <source>
        <strain evidence="3">M34</strain>
    </source>
</reference>
<sequence length="392" mass="43657">MASSTDDFATYQWINPAHPSPPAHSEPHGADKTPDLKPGFEVSPVSADSGAPTKKLSSLSAQASSHLIKSSSHSTVGDTQPSADARPNLLSPQADSCIIAPYAKSTGEAVMPAERHTLKTFNCVPKLPFELRTMILTLACHEPRIIDLWIFELPCTEHGGMMTAWGDRPYRWRSSAERAPALLHASRETRTVVLKCYSLAFETTFSVRGYWASSAVTKTIKTPAHIWVNWGCDIICRMPDDSGVYGISLIKYTDTKYIRRLALEHYDAYASVYYARKFDLEELILTPVSTFGALSTVYDTQICDGKNVSFGLSALGSENKTETFDSLRRASMRTKGDAELTMNTWLHFGEPESLTDDLETQNWKALEDWEMPKVKLMLLDVHVGGRKYEVYT</sequence>
<dbReference type="Proteomes" id="UP000664132">
    <property type="component" value="Unassembled WGS sequence"/>
</dbReference>
<evidence type="ECO:0000259" key="2">
    <source>
        <dbReference type="Pfam" id="PF20150"/>
    </source>
</evidence>
<name>A0A8H7W868_9HELO</name>
<dbReference type="PANTHER" id="PTHR35910">
    <property type="entry name" value="2EXR DOMAIN-CONTAINING PROTEIN"/>
    <property type="match status" value="1"/>
</dbReference>
<accession>A0A8H7W868</accession>